<dbReference type="AlphaFoldDB" id="A0AA46TGK7"/>
<dbReference type="EMBL" id="CP094970">
    <property type="protein sequence ID" value="UYM04936.1"/>
    <property type="molecule type" value="Genomic_DNA"/>
</dbReference>
<evidence type="ECO:0000313" key="1">
    <source>
        <dbReference type="EMBL" id="UYM04936.1"/>
    </source>
</evidence>
<gene>
    <name evidence="1" type="ORF">L0C25_20810</name>
</gene>
<dbReference type="RefSeq" id="WP_271633699.1">
    <property type="nucleotide sequence ID" value="NZ_CP094970.1"/>
</dbReference>
<reference evidence="1" key="1">
    <citation type="submission" date="2022-01" db="EMBL/GenBank/DDBJ databases">
        <title>Nocardioidaceae gen. sp. A5X3R13.</title>
        <authorList>
            <person name="Lopez Marin M.A."/>
            <person name="Uhlik O."/>
        </authorList>
    </citation>
    <scope>NUCLEOTIDE SEQUENCE</scope>
    <source>
        <strain evidence="1">A5X3R13</strain>
    </source>
</reference>
<sequence length="103" mass="10923">MAKSMSLHANFAGIEQYGADVGSHGAENEGTKATAKAMATRACEELGYGAGSSQHGAVMRKLDSLFDEHIANVNLHKTGTYNAGDTMMAAGQRMQTRMSQTQI</sequence>
<dbReference type="KEGG" id="sgrg:L0C25_20810"/>
<organism evidence="1 2">
    <name type="scientific">Solicola gregarius</name>
    <dbReference type="NCBI Taxonomy" id="2908642"/>
    <lineage>
        <taxon>Bacteria</taxon>
        <taxon>Bacillati</taxon>
        <taxon>Actinomycetota</taxon>
        <taxon>Actinomycetes</taxon>
        <taxon>Propionibacteriales</taxon>
        <taxon>Nocardioidaceae</taxon>
        <taxon>Solicola</taxon>
    </lineage>
</organism>
<protein>
    <submittedName>
        <fullName evidence="1">Uncharacterized protein</fullName>
    </submittedName>
</protein>
<dbReference type="Proteomes" id="UP001164390">
    <property type="component" value="Chromosome"/>
</dbReference>
<evidence type="ECO:0000313" key="2">
    <source>
        <dbReference type="Proteomes" id="UP001164390"/>
    </source>
</evidence>
<accession>A0AA46TGK7</accession>
<proteinExistence type="predicted"/>
<name>A0AA46TGK7_9ACTN</name>
<keyword evidence="2" id="KW-1185">Reference proteome</keyword>